<organism evidence="3 4">
    <name type="scientific">Serendipita indica (strain DSM 11827)</name>
    <name type="common">Root endophyte fungus</name>
    <name type="synonym">Piriformospora indica</name>
    <dbReference type="NCBI Taxonomy" id="1109443"/>
    <lineage>
        <taxon>Eukaryota</taxon>
        <taxon>Fungi</taxon>
        <taxon>Dikarya</taxon>
        <taxon>Basidiomycota</taxon>
        <taxon>Agaricomycotina</taxon>
        <taxon>Agaricomycetes</taxon>
        <taxon>Sebacinales</taxon>
        <taxon>Serendipitaceae</taxon>
        <taxon>Serendipita</taxon>
    </lineage>
</organism>
<dbReference type="GO" id="GO:0004792">
    <property type="term" value="F:thiosulfate-cyanide sulfurtransferase activity"/>
    <property type="evidence" value="ECO:0007669"/>
    <property type="project" value="TreeGrafter"/>
</dbReference>
<feature type="domain" description="Rhodanese" evidence="2">
    <location>
        <begin position="81"/>
        <end position="175"/>
    </location>
</feature>
<dbReference type="Pfam" id="PF00581">
    <property type="entry name" value="Rhodanese"/>
    <property type="match status" value="1"/>
</dbReference>
<feature type="region of interest" description="Disordered" evidence="1">
    <location>
        <begin position="27"/>
        <end position="66"/>
    </location>
</feature>
<sequence>MQHIIKSTTRASSSSLSRVTGARPFINSLVHPTRWNSSSSSKPPTETPNQTTTSQNQTQGRTLNPDWSAPVVTYEEVKARVRAPPPDEVAQGMIPTAVNIPLSGFIASIRSSPDEFRRLHGFTKPRPDQEIVFYCRSGRRSATAADSARDNGYTNIKNYSGSWLDWVKKTQENDYNL</sequence>
<dbReference type="PANTHER" id="PTHR44086:SF10">
    <property type="entry name" value="THIOSULFATE SULFURTRANSFERASE_RHODANESE-LIKE DOMAIN-CONTAINING PROTEIN 3"/>
    <property type="match status" value="1"/>
</dbReference>
<dbReference type="HOGENOM" id="CLU_089574_0_0_1"/>
<dbReference type="PROSITE" id="PS50206">
    <property type="entry name" value="RHODANESE_3"/>
    <property type="match status" value="1"/>
</dbReference>
<accession>G4TVF8</accession>
<reference evidence="3 4" key="1">
    <citation type="journal article" date="2011" name="PLoS Pathog.">
        <title>Endophytic Life Strategies Decoded by Genome and Transcriptome Analyses of the Mutualistic Root Symbiont Piriformospora indica.</title>
        <authorList>
            <person name="Zuccaro A."/>
            <person name="Lahrmann U."/>
            <person name="Guldener U."/>
            <person name="Langen G."/>
            <person name="Pfiffi S."/>
            <person name="Biedenkopf D."/>
            <person name="Wong P."/>
            <person name="Samans B."/>
            <person name="Grimm C."/>
            <person name="Basiewicz M."/>
            <person name="Murat C."/>
            <person name="Martin F."/>
            <person name="Kogel K.H."/>
        </authorList>
    </citation>
    <scope>NUCLEOTIDE SEQUENCE [LARGE SCALE GENOMIC DNA]</scope>
    <source>
        <strain evidence="3 4">DSM 11827</strain>
    </source>
</reference>
<dbReference type="SMART" id="SM00450">
    <property type="entry name" value="RHOD"/>
    <property type="match status" value="1"/>
</dbReference>
<dbReference type="eggNOG" id="KOG1530">
    <property type="taxonomic scope" value="Eukaryota"/>
</dbReference>
<dbReference type="InParanoid" id="G4TVF8"/>
<dbReference type="AlphaFoldDB" id="G4TVF8"/>
<keyword evidence="4" id="KW-1185">Reference proteome</keyword>
<gene>
    <name evidence="3" type="ORF">PIIN_09286</name>
</gene>
<comment type="caution">
    <text evidence="3">The sequence shown here is derived from an EMBL/GenBank/DDBJ whole genome shotgun (WGS) entry which is preliminary data.</text>
</comment>
<proteinExistence type="predicted"/>
<dbReference type="EMBL" id="CAFZ01000427">
    <property type="protein sequence ID" value="CCA75301.1"/>
    <property type="molecule type" value="Genomic_DNA"/>
</dbReference>
<evidence type="ECO:0000259" key="2">
    <source>
        <dbReference type="PROSITE" id="PS50206"/>
    </source>
</evidence>
<dbReference type="OrthoDB" id="566238at2759"/>
<evidence type="ECO:0000313" key="4">
    <source>
        <dbReference type="Proteomes" id="UP000007148"/>
    </source>
</evidence>
<evidence type="ECO:0000256" key="1">
    <source>
        <dbReference type="SAM" id="MobiDB-lite"/>
    </source>
</evidence>
<name>G4TVF8_SERID</name>
<dbReference type="SUPFAM" id="SSF52821">
    <property type="entry name" value="Rhodanese/Cell cycle control phosphatase"/>
    <property type="match status" value="1"/>
</dbReference>
<feature type="compositionally biased region" description="Low complexity" evidence="1">
    <location>
        <begin position="37"/>
        <end position="59"/>
    </location>
</feature>
<dbReference type="InterPro" id="IPR036873">
    <property type="entry name" value="Rhodanese-like_dom_sf"/>
</dbReference>
<dbReference type="Gene3D" id="3.40.250.10">
    <property type="entry name" value="Rhodanese-like domain"/>
    <property type="match status" value="1"/>
</dbReference>
<protein>
    <recommendedName>
        <fullName evidence="2">Rhodanese domain-containing protein</fullName>
    </recommendedName>
</protein>
<dbReference type="Proteomes" id="UP000007148">
    <property type="component" value="Unassembled WGS sequence"/>
</dbReference>
<dbReference type="PANTHER" id="PTHR44086">
    <property type="entry name" value="THIOSULFATE SULFURTRANSFERASE RDL2, MITOCHONDRIAL-RELATED"/>
    <property type="match status" value="1"/>
</dbReference>
<dbReference type="GO" id="GO:0005739">
    <property type="term" value="C:mitochondrion"/>
    <property type="evidence" value="ECO:0007669"/>
    <property type="project" value="TreeGrafter"/>
</dbReference>
<evidence type="ECO:0000313" key="3">
    <source>
        <dbReference type="EMBL" id="CCA75301.1"/>
    </source>
</evidence>
<dbReference type="InterPro" id="IPR001763">
    <property type="entry name" value="Rhodanese-like_dom"/>
</dbReference>
<dbReference type="STRING" id="1109443.G4TVF8"/>